<keyword evidence="2" id="KW-1185">Reference proteome</keyword>
<dbReference type="Pfam" id="PF02585">
    <property type="entry name" value="PIG-L"/>
    <property type="match status" value="1"/>
</dbReference>
<protein>
    <submittedName>
        <fullName evidence="1">Mycothiol S-conjugate amidase</fullName>
        <ecNumber evidence="1">3.5.1.115</ecNumber>
    </submittedName>
</protein>
<dbReference type="PANTHER" id="PTHR12993:SF11">
    <property type="entry name" value="N-ACETYLGLUCOSAMINYL-PHOSPHATIDYLINOSITOL DE-N-ACETYLASE"/>
    <property type="match status" value="1"/>
</dbReference>
<comment type="caution">
    <text evidence="1">The sequence shown here is derived from an EMBL/GenBank/DDBJ whole genome shotgun (WGS) entry which is preliminary data.</text>
</comment>
<dbReference type="STRING" id="1121877.FEAC_01670"/>
<dbReference type="PANTHER" id="PTHR12993">
    <property type="entry name" value="N-ACETYLGLUCOSAMINYL-PHOSPHATIDYLINOSITOL DE-N-ACETYLASE-RELATED"/>
    <property type="match status" value="1"/>
</dbReference>
<dbReference type="InterPro" id="IPR003737">
    <property type="entry name" value="GlcNAc_PI_deacetylase-related"/>
</dbReference>
<dbReference type="EMBL" id="JXUW01000001">
    <property type="protein sequence ID" value="KJE78175.1"/>
    <property type="molecule type" value="Genomic_DNA"/>
</dbReference>
<accession>A0A0D8FY75</accession>
<sequence length="255" mass="27983">MSGQRDGLATYLSTSTTSQSIDLETPAVALAIGAHPDDIEFGCGATLAKWAQQGAEIHIAILTDGRRGTWNREQDQVALALSRQDEARAAATVLGASPPTFLQQIDGELRATPSLIVRLVALLRSVRPTVLLTHDPWKRYRLHPDHRIAGEVVIDALVQARDESFWPELSLPATRPTSLLLFEADVEDHSEIIEEPHMYTKAKALACHRSQYPSSYGLAIDSPNPEQEILTRLLAVASEPGSDLLVEHFKLITDL</sequence>
<dbReference type="GeneID" id="78371522"/>
<organism evidence="1 2">
    <name type="scientific">Ferrimicrobium acidiphilum DSM 19497</name>
    <dbReference type="NCBI Taxonomy" id="1121877"/>
    <lineage>
        <taxon>Bacteria</taxon>
        <taxon>Bacillati</taxon>
        <taxon>Actinomycetota</taxon>
        <taxon>Acidimicrobiia</taxon>
        <taxon>Acidimicrobiales</taxon>
        <taxon>Acidimicrobiaceae</taxon>
        <taxon>Ferrimicrobium</taxon>
    </lineage>
</organism>
<evidence type="ECO:0000313" key="2">
    <source>
        <dbReference type="Proteomes" id="UP000032336"/>
    </source>
</evidence>
<dbReference type="Proteomes" id="UP000032336">
    <property type="component" value="Unassembled WGS sequence"/>
</dbReference>
<dbReference type="PATRIC" id="fig|1121877.4.peg.179"/>
<keyword evidence="1" id="KW-0378">Hydrolase</keyword>
<reference evidence="1 2" key="1">
    <citation type="submission" date="2015-01" db="EMBL/GenBank/DDBJ databases">
        <title>Draft genome of the acidophilic iron oxidizer Ferrimicrobium acidiphilum strain T23.</title>
        <authorList>
            <person name="Poehlein A."/>
            <person name="Eisen S."/>
            <person name="Schloemann M."/>
            <person name="Johnson B.D."/>
            <person name="Daniel R."/>
            <person name="Muehling M."/>
        </authorList>
    </citation>
    <scope>NUCLEOTIDE SEQUENCE [LARGE SCALE GENOMIC DNA]</scope>
    <source>
        <strain evidence="1 2">T23</strain>
    </source>
</reference>
<dbReference type="RefSeq" id="WP_081900896.1">
    <property type="nucleotide sequence ID" value="NZ_JQKF01000001.1"/>
</dbReference>
<dbReference type="SUPFAM" id="SSF102588">
    <property type="entry name" value="LmbE-like"/>
    <property type="match status" value="1"/>
</dbReference>
<dbReference type="InterPro" id="IPR024078">
    <property type="entry name" value="LmbE-like_dom_sf"/>
</dbReference>
<dbReference type="Gene3D" id="3.40.50.10320">
    <property type="entry name" value="LmbE-like"/>
    <property type="match status" value="1"/>
</dbReference>
<dbReference type="OrthoDB" id="3514174at2"/>
<dbReference type="EC" id="3.5.1.115" evidence="1"/>
<gene>
    <name evidence="1" type="primary">mca2</name>
    <name evidence="1" type="ORF">FEAC_01670</name>
</gene>
<dbReference type="eggNOG" id="COG2120">
    <property type="taxonomic scope" value="Bacteria"/>
</dbReference>
<proteinExistence type="predicted"/>
<dbReference type="GO" id="GO:0016811">
    <property type="term" value="F:hydrolase activity, acting on carbon-nitrogen (but not peptide) bonds, in linear amides"/>
    <property type="evidence" value="ECO:0007669"/>
    <property type="project" value="TreeGrafter"/>
</dbReference>
<dbReference type="GO" id="GO:0016137">
    <property type="term" value="P:glycoside metabolic process"/>
    <property type="evidence" value="ECO:0007669"/>
    <property type="project" value="UniProtKB-ARBA"/>
</dbReference>
<dbReference type="AlphaFoldDB" id="A0A0D8FY75"/>
<name>A0A0D8FY75_9ACTN</name>
<evidence type="ECO:0000313" key="1">
    <source>
        <dbReference type="EMBL" id="KJE78175.1"/>
    </source>
</evidence>